<reference evidence="3 4" key="1">
    <citation type="submission" date="2023-03" db="EMBL/GenBank/DDBJ databases">
        <title>NovoSphingobium album sp. nov. isolated from polycyclic aromatic hydrocarbons- and heavy-metal polluted soil.</title>
        <authorList>
            <person name="Liu Z."/>
            <person name="Wang K."/>
        </authorList>
    </citation>
    <scope>NUCLEOTIDE SEQUENCE [LARGE SCALE GENOMIC DNA]</scope>
    <source>
        <strain evidence="3 4">H3SJ31-1</strain>
    </source>
</reference>
<evidence type="ECO:0000256" key="2">
    <source>
        <dbReference type="SAM" id="SignalP"/>
    </source>
</evidence>
<feature type="chain" id="PRO_5047491749" description="PepSY domain-containing protein" evidence="2">
    <location>
        <begin position="28"/>
        <end position="180"/>
    </location>
</feature>
<evidence type="ECO:0000313" key="4">
    <source>
        <dbReference type="Proteomes" id="UP001216253"/>
    </source>
</evidence>
<sequence length="180" mass="19072">MRLSASRPAVALAATAAFAMMASPVLARGWGDGHHHRRHGDGIDGGDVLAGLLILGGIAAIAGAASKSSDDQRDEPYRYPGPEAEPAPDDGAYGEAPPDDRPAYPPSDSWRDAGSLDGAVDRCVDEVERGERRVDTVDSVNREDGGYRVEGHMRDGRGFSCRVDRDGQIRQVAVDGHAII</sequence>
<dbReference type="RefSeq" id="WP_275227485.1">
    <property type="nucleotide sequence ID" value="NZ_JARESE010000015.1"/>
</dbReference>
<gene>
    <name evidence="3" type="ORF">PYV00_06590</name>
</gene>
<keyword evidence="4" id="KW-1185">Reference proteome</keyword>
<keyword evidence="2" id="KW-0732">Signal</keyword>
<evidence type="ECO:0000256" key="1">
    <source>
        <dbReference type="SAM" id="MobiDB-lite"/>
    </source>
</evidence>
<feature type="compositionally biased region" description="Basic and acidic residues" evidence="1">
    <location>
        <begin position="68"/>
        <end position="77"/>
    </location>
</feature>
<accession>A0ABT5WQX2</accession>
<organism evidence="3 4">
    <name type="scientific">Novosphingobium album</name>
    <name type="common">ex Liu et al. 2023</name>
    <dbReference type="NCBI Taxonomy" id="3031130"/>
    <lineage>
        <taxon>Bacteria</taxon>
        <taxon>Pseudomonadati</taxon>
        <taxon>Pseudomonadota</taxon>
        <taxon>Alphaproteobacteria</taxon>
        <taxon>Sphingomonadales</taxon>
        <taxon>Sphingomonadaceae</taxon>
        <taxon>Novosphingobium</taxon>
    </lineage>
</organism>
<feature type="region of interest" description="Disordered" evidence="1">
    <location>
        <begin position="64"/>
        <end position="116"/>
    </location>
</feature>
<evidence type="ECO:0008006" key="5">
    <source>
        <dbReference type="Google" id="ProtNLM"/>
    </source>
</evidence>
<proteinExistence type="predicted"/>
<dbReference type="EMBL" id="JARESE010000015">
    <property type="protein sequence ID" value="MDE8651388.1"/>
    <property type="molecule type" value="Genomic_DNA"/>
</dbReference>
<dbReference type="Proteomes" id="UP001216253">
    <property type="component" value="Unassembled WGS sequence"/>
</dbReference>
<comment type="caution">
    <text evidence="3">The sequence shown here is derived from an EMBL/GenBank/DDBJ whole genome shotgun (WGS) entry which is preliminary data.</text>
</comment>
<name>A0ABT5WQX2_9SPHN</name>
<evidence type="ECO:0000313" key="3">
    <source>
        <dbReference type="EMBL" id="MDE8651388.1"/>
    </source>
</evidence>
<feature type="signal peptide" evidence="2">
    <location>
        <begin position="1"/>
        <end position="27"/>
    </location>
</feature>
<protein>
    <recommendedName>
        <fullName evidence="5">PepSY domain-containing protein</fullName>
    </recommendedName>
</protein>